<evidence type="ECO:0000313" key="9">
    <source>
        <dbReference type="Proteomes" id="UP001321475"/>
    </source>
</evidence>
<dbReference type="InterPro" id="IPR017853">
    <property type="entry name" value="GH"/>
</dbReference>
<dbReference type="Pfam" id="PF01055">
    <property type="entry name" value="Glyco_hydro_31_2nd"/>
    <property type="match status" value="1"/>
</dbReference>
<dbReference type="SUPFAM" id="SSF51445">
    <property type="entry name" value="(Trans)glycosidases"/>
    <property type="match status" value="1"/>
</dbReference>
<evidence type="ECO:0000256" key="2">
    <source>
        <dbReference type="ARBA" id="ARBA00022801"/>
    </source>
</evidence>
<dbReference type="Gene3D" id="3.20.20.80">
    <property type="entry name" value="Glycosidases"/>
    <property type="match status" value="1"/>
</dbReference>
<gene>
    <name evidence="8" type="ORF">GCM10025865_30160</name>
</gene>
<dbReference type="Proteomes" id="UP001321475">
    <property type="component" value="Chromosome"/>
</dbReference>
<comment type="similarity">
    <text evidence="1 4">Belongs to the glycosyl hydrolase 31 family.</text>
</comment>
<dbReference type="NCBIfam" id="NF007940">
    <property type="entry name" value="PRK10658.1"/>
    <property type="match status" value="1"/>
</dbReference>
<dbReference type="Pfam" id="PF13802">
    <property type="entry name" value="Gal_mutarotas_2"/>
    <property type="match status" value="1"/>
</dbReference>
<dbReference type="CDD" id="cd06593">
    <property type="entry name" value="GH31_xylosidase_YicI"/>
    <property type="match status" value="1"/>
</dbReference>
<dbReference type="InterPro" id="IPR050985">
    <property type="entry name" value="Alpha-glycosidase_related"/>
</dbReference>
<feature type="domain" description="Glycoside hydrolase family 31 TIM barrel" evidence="5">
    <location>
        <begin position="279"/>
        <end position="597"/>
    </location>
</feature>
<sequence>MKFTDGFWHLRSGVTGHYAREVDRVDVSADALRILARTKVSTSRGDLLNQPTLTTTITSPAPGVARVRVVHHAGQRDVERFEISEQPSEVKTDRRGTTTSLRTGDLVVSIDDDAPWDLRFDVASDGGPPRRLTGAGHKSVAWFDVAPEALVEPTPFDVRREQRSGYVMTQLDLGVGELVYGLGERFGPLVKNGQSVDLWNADGGTSSEQAYKNVPFYQTNRGYGVFINDPGHVSVEVGSEAVERVQFSVPGEVLEYFVIQGETPAEVLRRYTGLTGRAPEVPAWSYGPWLSTSFLTDYDEATVNGFIDGMRDRGLPLSVFHFDCYWMRGLNWCDFVWDPAVFPDPEAMLARFHERGLRVCVWINSYIAQESPLFAEGMESGYLVRRADGSTWQWDRWQAGMGLVDFTNPDAREWFKSKLRVLLRQGVDAFKTDFGERIPTDVVWHDGSDPVRMHNYYTHLYNRTVHEVLVEERGEKEALLFARSATAGGQQLPVHWGGDSTSSYASMAETLRGGLSLALSGFAYWSHDIGGFEGTPDAGVYKRWTAFGFLSSHSRYHGSESYRVPWMFDEDETDPQSAVAVTRRFSVLKNRLAPYLVAAGREAAATGMPLMRPMMLEFTDDLTAQQLDRQYMLGPDLLVAPVFDAEGIVDVYLPAGEWVSLLSGTRVTGGRWVRETHGFDSLPLYVRPGAAIPLQDSGDRPDGDHLDGLSVLVNAVAETDWVRQVSVVADDGSEHTFVVRREGGATIVESGLANGWSAQAVGRAAVPAEDGIVRLED</sequence>
<dbReference type="InterPro" id="IPR025887">
    <property type="entry name" value="Glyco_hydro_31_N_dom"/>
</dbReference>
<dbReference type="InterPro" id="IPR013780">
    <property type="entry name" value="Glyco_hydro_b"/>
</dbReference>
<keyword evidence="9" id="KW-1185">Reference proteome</keyword>
<reference evidence="9" key="1">
    <citation type="journal article" date="2019" name="Int. J. Syst. Evol. Microbiol.">
        <title>The Global Catalogue of Microorganisms (GCM) 10K type strain sequencing project: providing services to taxonomists for standard genome sequencing and annotation.</title>
        <authorList>
            <consortium name="The Broad Institute Genomics Platform"/>
            <consortium name="The Broad Institute Genome Sequencing Center for Infectious Disease"/>
            <person name="Wu L."/>
            <person name="Ma J."/>
        </authorList>
    </citation>
    <scope>NUCLEOTIDE SEQUENCE [LARGE SCALE GENOMIC DNA]</scope>
    <source>
        <strain evidence="9">NBRC 108565</strain>
    </source>
</reference>
<evidence type="ECO:0000256" key="3">
    <source>
        <dbReference type="ARBA" id="ARBA00023295"/>
    </source>
</evidence>
<dbReference type="Pfam" id="PF21365">
    <property type="entry name" value="Glyco_hydro_31_3rd"/>
    <property type="match status" value="1"/>
</dbReference>
<evidence type="ECO:0000259" key="5">
    <source>
        <dbReference type="Pfam" id="PF01055"/>
    </source>
</evidence>
<dbReference type="Gene3D" id="2.60.40.1760">
    <property type="entry name" value="glycosyl hydrolase (family 31)"/>
    <property type="match status" value="1"/>
</dbReference>
<evidence type="ECO:0000313" key="8">
    <source>
        <dbReference type="EMBL" id="BDZ43717.1"/>
    </source>
</evidence>
<evidence type="ECO:0000256" key="1">
    <source>
        <dbReference type="ARBA" id="ARBA00007806"/>
    </source>
</evidence>
<dbReference type="PANTHER" id="PTHR43053">
    <property type="entry name" value="GLYCOSIDASE FAMILY 31"/>
    <property type="match status" value="1"/>
</dbReference>
<dbReference type="RefSeq" id="WP_286217881.1">
    <property type="nucleotide sequence ID" value="NZ_AP027729.1"/>
</dbReference>
<dbReference type="Gene3D" id="2.60.40.1180">
    <property type="entry name" value="Golgi alpha-mannosidase II"/>
    <property type="match status" value="1"/>
</dbReference>
<dbReference type="InterPro" id="IPR000322">
    <property type="entry name" value="Glyco_hydro_31_TIM"/>
</dbReference>
<evidence type="ECO:0000256" key="4">
    <source>
        <dbReference type="RuleBase" id="RU361185"/>
    </source>
</evidence>
<evidence type="ECO:0000259" key="6">
    <source>
        <dbReference type="Pfam" id="PF13802"/>
    </source>
</evidence>
<dbReference type="EMBL" id="AP027729">
    <property type="protein sequence ID" value="BDZ43717.1"/>
    <property type="molecule type" value="Genomic_DNA"/>
</dbReference>
<proteinExistence type="inferred from homology"/>
<dbReference type="InterPro" id="IPR011013">
    <property type="entry name" value="Gal_mutarotase_sf_dom"/>
</dbReference>
<evidence type="ECO:0000259" key="7">
    <source>
        <dbReference type="Pfam" id="PF21365"/>
    </source>
</evidence>
<organism evidence="8 9">
    <name type="scientific">Paraoerskovia sediminicola</name>
    <dbReference type="NCBI Taxonomy" id="1138587"/>
    <lineage>
        <taxon>Bacteria</taxon>
        <taxon>Bacillati</taxon>
        <taxon>Actinomycetota</taxon>
        <taxon>Actinomycetes</taxon>
        <taxon>Micrococcales</taxon>
        <taxon>Cellulomonadaceae</taxon>
        <taxon>Paraoerskovia</taxon>
    </lineage>
</organism>
<protein>
    <submittedName>
        <fullName evidence="8">Alpha-xylosidase</fullName>
    </submittedName>
</protein>
<keyword evidence="2 4" id="KW-0378">Hydrolase</keyword>
<dbReference type="InterPro" id="IPR048395">
    <property type="entry name" value="Glyco_hydro_31_C"/>
</dbReference>
<accession>A0ABN6XFM7</accession>
<dbReference type="SUPFAM" id="SSF51011">
    <property type="entry name" value="Glycosyl hydrolase domain"/>
    <property type="match status" value="1"/>
</dbReference>
<dbReference type="SUPFAM" id="SSF74650">
    <property type="entry name" value="Galactose mutarotase-like"/>
    <property type="match status" value="1"/>
</dbReference>
<dbReference type="CDD" id="cd14752">
    <property type="entry name" value="GH31_N"/>
    <property type="match status" value="1"/>
</dbReference>
<feature type="domain" description="Glycosyl hydrolase family 31 C-terminal" evidence="7">
    <location>
        <begin position="607"/>
        <end position="692"/>
    </location>
</feature>
<keyword evidence="3 4" id="KW-0326">Glycosidase</keyword>
<dbReference type="PANTHER" id="PTHR43053:SF4">
    <property type="entry name" value="MYOGENESIS-REGULATING GLYCOSIDASE"/>
    <property type="match status" value="1"/>
</dbReference>
<feature type="domain" description="Glycoside hydrolase family 31 N-terminal" evidence="6">
    <location>
        <begin position="55"/>
        <end position="235"/>
    </location>
</feature>
<name>A0ABN6XFM7_9CELL</name>